<feature type="transmembrane region" description="Helical" evidence="10">
    <location>
        <begin position="444"/>
        <end position="465"/>
    </location>
</feature>
<keyword evidence="6" id="KW-0653">Protein transport</keyword>
<feature type="transmembrane region" description="Helical" evidence="10">
    <location>
        <begin position="104"/>
        <end position="122"/>
    </location>
</feature>
<dbReference type="InParanoid" id="A0A165Q514"/>
<evidence type="ECO:0000256" key="1">
    <source>
        <dbReference type="ARBA" id="ARBA00004141"/>
    </source>
</evidence>
<evidence type="ECO:0000256" key="10">
    <source>
        <dbReference type="SAM" id="Phobius"/>
    </source>
</evidence>
<accession>A0A165Q514</accession>
<evidence type="ECO:0000256" key="4">
    <source>
        <dbReference type="ARBA" id="ARBA00022692"/>
    </source>
</evidence>
<feature type="transmembrane region" description="Helical" evidence="10">
    <location>
        <begin position="697"/>
        <end position="719"/>
    </location>
</feature>
<name>A0A165Q514_9AGAM</name>
<feature type="transmembrane region" description="Helical" evidence="10">
    <location>
        <begin position="179"/>
        <end position="197"/>
    </location>
</feature>
<evidence type="ECO:0000256" key="6">
    <source>
        <dbReference type="ARBA" id="ARBA00022927"/>
    </source>
</evidence>
<dbReference type="InterPro" id="IPR004813">
    <property type="entry name" value="OPT"/>
</dbReference>
<dbReference type="GO" id="GO:0015031">
    <property type="term" value="P:protein transport"/>
    <property type="evidence" value="ECO:0007669"/>
    <property type="project" value="UniProtKB-KW"/>
</dbReference>
<evidence type="ECO:0000256" key="9">
    <source>
        <dbReference type="SAM" id="MobiDB-lite"/>
    </source>
</evidence>
<comment type="subcellular location">
    <subcellularLocation>
        <location evidence="1">Membrane</location>
        <topology evidence="1">Multi-pass membrane protein</topology>
    </subcellularLocation>
</comment>
<dbReference type="PANTHER" id="PTHR22601">
    <property type="entry name" value="ISP4 LIKE PROTEIN"/>
    <property type="match status" value="1"/>
</dbReference>
<evidence type="ECO:0000256" key="3">
    <source>
        <dbReference type="ARBA" id="ARBA00022448"/>
    </source>
</evidence>
<evidence type="ECO:0000256" key="8">
    <source>
        <dbReference type="ARBA" id="ARBA00023136"/>
    </source>
</evidence>
<dbReference type="GO" id="GO:0016020">
    <property type="term" value="C:membrane"/>
    <property type="evidence" value="ECO:0007669"/>
    <property type="project" value="UniProtKB-SubCell"/>
</dbReference>
<dbReference type="InterPro" id="IPR004648">
    <property type="entry name" value="Oligpept_transpt"/>
</dbReference>
<dbReference type="NCBIfam" id="TIGR00727">
    <property type="entry name" value="ISP4_OPT"/>
    <property type="match status" value="1"/>
</dbReference>
<comment type="similarity">
    <text evidence="2">Belongs to the oligopeptide OPT transporter family.</text>
</comment>
<evidence type="ECO:0000256" key="2">
    <source>
        <dbReference type="ARBA" id="ARBA00008807"/>
    </source>
</evidence>
<keyword evidence="12" id="KW-1185">Reference proteome</keyword>
<feature type="transmembrane region" description="Helical" evidence="10">
    <location>
        <begin position="496"/>
        <end position="515"/>
    </location>
</feature>
<feature type="transmembrane region" description="Helical" evidence="10">
    <location>
        <begin position="286"/>
        <end position="307"/>
    </location>
</feature>
<dbReference type="Proteomes" id="UP000076761">
    <property type="component" value="Unassembled WGS sequence"/>
</dbReference>
<keyword evidence="4 10" id="KW-0812">Transmembrane</keyword>
<keyword evidence="7 10" id="KW-1133">Transmembrane helix</keyword>
<dbReference type="Pfam" id="PF03169">
    <property type="entry name" value="OPT"/>
    <property type="match status" value="2"/>
</dbReference>
<evidence type="ECO:0000313" key="12">
    <source>
        <dbReference type="Proteomes" id="UP000076761"/>
    </source>
</evidence>
<keyword evidence="8 10" id="KW-0472">Membrane</keyword>
<evidence type="ECO:0000256" key="7">
    <source>
        <dbReference type="ARBA" id="ARBA00022989"/>
    </source>
</evidence>
<feature type="region of interest" description="Disordered" evidence="9">
    <location>
        <begin position="1"/>
        <end position="28"/>
    </location>
</feature>
<dbReference type="GO" id="GO:0035673">
    <property type="term" value="F:oligopeptide transmembrane transporter activity"/>
    <property type="evidence" value="ECO:0007669"/>
    <property type="project" value="InterPro"/>
</dbReference>
<proteinExistence type="inferred from homology"/>
<reference evidence="11 12" key="1">
    <citation type="journal article" date="2016" name="Mol. Biol. Evol.">
        <title>Comparative Genomics of Early-Diverging Mushroom-Forming Fungi Provides Insights into the Origins of Lignocellulose Decay Capabilities.</title>
        <authorList>
            <person name="Nagy L.G."/>
            <person name="Riley R."/>
            <person name="Tritt A."/>
            <person name="Adam C."/>
            <person name="Daum C."/>
            <person name="Floudas D."/>
            <person name="Sun H."/>
            <person name="Yadav J.S."/>
            <person name="Pangilinan J."/>
            <person name="Larsson K.H."/>
            <person name="Matsuura K."/>
            <person name="Barry K."/>
            <person name="Labutti K."/>
            <person name="Kuo R."/>
            <person name="Ohm R.A."/>
            <person name="Bhattacharya S.S."/>
            <person name="Shirouzu T."/>
            <person name="Yoshinaga Y."/>
            <person name="Martin F.M."/>
            <person name="Grigoriev I.V."/>
            <person name="Hibbett D.S."/>
        </authorList>
    </citation>
    <scope>NUCLEOTIDE SEQUENCE [LARGE SCALE GENOMIC DNA]</scope>
    <source>
        <strain evidence="11 12">HHB14362 ss-1</strain>
    </source>
</reference>
<keyword evidence="5" id="KW-0571">Peptide transport</keyword>
<dbReference type="EMBL" id="KV425601">
    <property type="protein sequence ID" value="KZT21935.1"/>
    <property type="molecule type" value="Genomic_DNA"/>
</dbReference>
<feature type="transmembrane region" description="Helical" evidence="10">
    <location>
        <begin position="203"/>
        <end position="223"/>
    </location>
</feature>
<dbReference type="AlphaFoldDB" id="A0A165Q514"/>
<feature type="compositionally biased region" description="Basic and acidic residues" evidence="9">
    <location>
        <begin position="7"/>
        <end position="26"/>
    </location>
</feature>
<dbReference type="OrthoDB" id="9986677at2759"/>
<feature type="transmembrane region" description="Helical" evidence="10">
    <location>
        <begin position="392"/>
        <end position="414"/>
    </location>
</feature>
<feature type="transmembrane region" description="Helical" evidence="10">
    <location>
        <begin position="244"/>
        <end position="266"/>
    </location>
</feature>
<feature type="transmembrane region" description="Helical" evidence="10">
    <location>
        <begin position="79"/>
        <end position="98"/>
    </location>
</feature>
<keyword evidence="3" id="KW-0813">Transport</keyword>
<evidence type="ECO:0000313" key="11">
    <source>
        <dbReference type="EMBL" id="KZT21935.1"/>
    </source>
</evidence>
<gene>
    <name evidence="11" type="ORF">NEOLEDRAFT_716835</name>
</gene>
<feature type="transmembrane region" description="Helical" evidence="10">
    <location>
        <begin position="521"/>
        <end position="543"/>
    </location>
</feature>
<dbReference type="NCBIfam" id="TIGR00728">
    <property type="entry name" value="OPT_sfam"/>
    <property type="match status" value="2"/>
</dbReference>
<organism evidence="11 12">
    <name type="scientific">Neolentinus lepideus HHB14362 ss-1</name>
    <dbReference type="NCBI Taxonomy" id="1314782"/>
    <lineage>
        <taxon>Eukaryota</taxon>
        <taxon>Fungi</taxon>
        <taxon>Dikarya</taxon>
        <taxon>Basidiomycota</taxon>
        <taxon>Agaricomycotina</taxon>
        <taxon>Agaricomycetes</taxon>
        <taxon>Gloeophyllales</taxon>
        <taxon>Gloeophyllaceae</taxon>
        <taxon>Neolentinus</taxon>
    </lineage>
</organism>
<feature type="transmembrane region" description="Helical" evidence="10">
    <location>
        <begin position="575"/>
        <end position="598"/>
    </location>
</feature>
<feature type="transmembrane region" description="Helical" evidence="10">
    <location>
        <begin position="618"/>
        <end position="639"/>
    </location>
</feature>
<evidence type="ECO:0000256" key="5">
    <source>
        <dbReference type="ARBA" id="ARBA00022856"/>
    </source>
</evidence>
<protein>
    <submittedName>
        <fullName evidence="11">OPT oligopeptide transporter</fullName>
    </submittedName>
</protein>
<feature type="transmembrane region" description="Helical" evidence="10">
    <location>
        <begin position="319"/>
        <end position="339"/>
    </location>
</feature>
<sequence length="762" mass="86430">MASVASEDQHDREPSEYPIRDPEKSYESQIIPVPDIYDPNIPRDSITSIALEDDSPYPEVRAAVANFDDTSMPTSTLRAWVLGLFWAIVLPGVNQFYYFRYPSIVVGGLVAQLLTFPLGRIWERVMPRVSIFGVSVNPGPFSMKEHVLVTIMANVGAPSAYATDIIAVQRVMYHQRFGFMYQWMLVMSTQLIGFSLGGIARRFLVLPASMIWPNTLVLCALFNTLHSQRYTGYGTRDGISRERFFCYAFVGAAAWYWMPGYLFQALSVFDWVCWIAPRNVKVNQLFGYYSGLGFSLISFDWSQIAYIGSPLATPWWAEANVAVGFVFFYWMLTPILYYVNAWDSQYLPMSSRGAFDNRGAPYNTSRIIKKDGTFDLEAYKAYSPLYLSATFAVSYGLSFASITATITHALIYFWKPIKVQLKRSLREQPDIHARLMAWYPEVPGWWYATIFVVTFAFACLCIELWPTGMTIWALVLSLILGDVLRFVDKLSLSDEWLFSTAIVYVVPVGMIQAITNRQVGLNVISELLAGFMLPGHPVAMMMFKTWGYITMSQAMTFTADFKLGHYMKVPPRPMFWGQVVSTIIAGTVQLGVQTWMFANIPDMCWQHNKDKFICPGTEVFATAFFFLIGACCPVIVWWVTKRHPDTFLNYVNFPLIFAGVGMMPPATAANYVPWTVVGFIFQYVIRRRCFAFWAKYNYVLSAALDAGTAISTILIFFTLQYPKNGTIGKDTIQAWWGNTVFLRTADYNATALRSLPEGLKFG</sequence>
<dbReference type="FunCoup" id="A0A165Q514">
    <property type="interactions" value="75"/>
</dbReference>